<dbReference type="GO" id="GO:0005524">
    <property type="term" value="F:ATP binding"/>
    <property type="evidence" value="ECO:0007669"/>
    <property type="project" value="UniProtKB-UniRule"/>
</dbReference>
<comment type="subunit">
    <text evidence="3 13">Homodimer.</text>
</comment>
<dbReference type="GO" id="GO:0000049">
    <property type="term" value="F:tRNA binding"/>
    <property type="evidence" value="ECO:0007669"/>
    <property type="project" value="TreeGrafter"/>
</dbReference>
<dbReference type="PROSITE" id="PS50862">
    <property type="entry name" value="AA_TRNA_LIGASE_II"/>
    <property type="match status" value="1"/>
</dbReference>
<evidence type="ECO:0000256" key="9">
    <source>
        <dbReference type="ARBA" id="ARBA00022842"/>
    </source>
</evidence>
<sequence length="506" mass="57368">MTEQTPAPQPADENSLIAERRAKLKSLRGQGIAYPNDFRRSDFAGDLQARYADNETWTAEALEQAQQTVKLAGRLMAKRVMGKASFVQIQDESGRIQLFLQANALGEVYDAFKSWDVGDIIAVEGGLTRTRTGELSVKAASLRLLTKSLRPLPDKWHGLSDVEQRYRQRYVDLIVTPEAREVFFKRSRIIRAMREWLDTRRFLEVETPMMHYIPGGATAKPFTTHHNALDLDLFLRVAPELYLKRLVVGGMERVYEINRNFRNEGVSTRHNPEFTMLELYEAYASYHEVMDLTEAVIRDTANKVLGSAQVSWEGNLIDLQPAFRRWRMDEAVRHYNPEISVADCTDRDALLGHCERLKIRVKPGYGWGRLLLEVFEATVEHTLIQPTFITDHPVEVSPLARASDTEPGYTDRFELFINGKEIANGFSELNDPEDQAARFMAQVQAKEGGDDEAMHFDADYIRALEVGLPPTGGLGIGIDRLVMLLTGSDSIRDVLLFPYMRPESTG</sequence>
<dbReference type="Proteomes" id="UP000052052">
    <property type="component" value="Unassembled WGS sequence"/>
</dbReference>
<dbReference type="AlphaFoldDB" id="A0A0R0CLN8"/>
<proteinExistence type="inferred from homology"/>
<evidence type="ECO:0000256" key="3">
    <source>
        <dbReference type="ARBA" id="ARBA00011738"/>
    </source>
</evidence>
<evidence type="ECO:0000256" key="1">
    <source>
        <dbReference type="ARBA" id="ARBA00004496"/>
    </source>
</evidence>
<dbReference type="PRINTS" id="PR00982">
    <property type="entry name" value="TRNASYNTHLYS"/>
</dbReference>
<organism evidence="16 17">
    <name type="scientific">Pseudoxanthomonas dokdonensis</name>
    <dbReference type="NCBI Taxonomy" id="344882"/>
    <lineage>
        <taxon>Bacteria</taxon>
        <taxon>Pseudomonadati</taxon>
        <taxon>Pseudomonadota</taxon>
        <taxon>Gammaproteobacteria</taxon>
        <taxon>Lysobacterales</taxon>
        <taxon>Lysobacteraceae</taxon>
        <taxon>Pseudoxanthomonas</taxon>
    </lineage>
</organism>
<evidence type="ECO:0000256" key="5">
    <source>
        <dbReference type="ARBA" id="ARBA00022598"/>
    </source>
</evidence>
<comment type="similarity">
    <text evidence="2 13">Belongs to the class-II aminoacyl-tRNA synthetase family.</text>
</comment>
<keyword evidence="8 13" id="KW-0067">ATP-binding</keyword>
<dbReference type="RefSeq" id="WP_057657554.1">
    <property type="nucleotide sequence ID" value="NZ_LDJL01000005.1"/>
</dbReference>
<dbReference type="HAMAP" id="MF_00252">
    <property type="entry name" value="Lys_tRNA_synth_class2"/>
    <property type="match status" value="1"/>
</dbReference>
<dbReference type="NCBIfam" id="NF001756">
    <property type="entry name" value="PRK00484.1"/>
    <property type="match status" value="1"/>
</dbReference>
<dbReference type="Pfam" id="PF01336">
    <property type="entry name" value="tRNA_anti-codon"/>
    <property type="match status" value="1"/>
</dbReference>
<dbReference type="GO" id="GO:0006430">
    <property type="term" value="P:lysyl-tRNA aminoacylation"/>
    <property type="evidence" value="ECO:0007669"/>
    <property type="project" value="UniProtKB-UniRule"/>
</dbReference>
<dbReference type="InterPro" id="IPR044136">
    <property type="entry name" value="Lys-tRNA-ligase_II_N"/>
</dbReference>
<dbReference type="FunFam" id="2.40.50.140:FF:000024">
    <property type="entry name" value="Lysine--tRNA ligase"/>
    <property type="match status" value="1"/>
</dbReference>
<dbReference type="GO" id="GO:0000287">
    <property type="term" value="F:magnesium ion binding"/>
    <property type="evidence" value="ECO:0007669"/>
    <property type="project" value="UniProtKB-UniRule"/>
</dbReference>
<dbReference type="CDD" id="cd00775">
    <property type="entry name" value="LysRS_core"/>
    <property type="match status" value="1"/>
</dbReference>
<keyword evidence="7 13" id="KW-0547">Nucleotide-binding</keyword>
<dbReference type="GO" id="GO:0004824">
    <property type="term" value="F:lysine-tRNA ligase activity"/>
    <property type="evidence" value="ECO:0007669"/>
    <property type="project" value="UniProtKB-UniRule"/>
</dbReference>
<feature type="binding site" evidence="13">
    <location>
        <position position="421"/>
    </location>
    <ligand>
        <name>Mg(2+)</name>
        <dbReference type="ChEBI" id="CHEBI:18420"/>
        <label>2</label>
    </ligand>
</feature>
<dbReference type="GO" id="GO:0005829">
    <property type="term" value="C:cytosol"/>
    <property type="evidence" value="ECO:0007669"/>
    <property type="project" value="TreeGrafter"/>
</dbReference>
<dbReference type="Gene3D" id="2.40.50.140">
    <property type="entry name" value="Nucleic acid-binding proteins"/>
    <property type="match status" value="1"/>
</dbReference>
<keyword evidence="11 13" id="KW-0030">Aminoacyl-tRNA synthetase</keyword>
<comment type="caution">
    <text evidence="16">The sequence shown here is derived from an EMBL/GenBank/DDBJ whole genome shotgun (WGS) entry which is preliminary data.</text>
</comment>
<keyword evidence="10 13" id="KW-0648">Protein biosynthesis</keyword>
<dbReference type="STRING" id="344882.ABB29_05145"/>
<evidence type="ECO:0000256" key="12">
    <source>
        <dbReference type="ARBA" id="ARBA00048573"/>
    </source>
</evidence>
<gene>
    <name evidence="13" type="primary">lysS</name>
    <name evidence="16" type="ORF">ABB29_05145</name>
</gene>
<dbReference type="EC" id="6.1.1.6" evidence="13"/>
<dbReference type="EMBL" id="LDJL01000005">
    <property type="protein sequence ID" value="KRG70475.1"/>
    <property type="molecule type" value="Genomic_DNA"/>
</dbReference>
<keyword evidence="4 13" id="KW-0963">Cytoplasm</keyword>
<feature type="domain" description="Aminoacyl-transfer RNA synthetases class-II family profile" evidence="15">
    <location>
        <begin position="186"/>
        <end position="502"/>
    </location>
</feature>
<accession>A0A0R0CLN8</accession>
<dbReference type="InterPro" id="IPR004364">
    <property type="entry name" value="Aa-tRNA-synt_II"/>
</dbReference>
<dbReference type="InterPro" id="IPR045864">
    <property type="entry name" value="aa-tRNA-synth_II/BPL/LPL"/>
</dbReference>
<evidence type="ECO:0000256" key="2">
    <source>
        <dbReference type="ARBA" id="ARBA00008226"/>
    </source>
</evidence>
<reference evidence="16 17" key="1">
    <citation type="submission" date="2015-05" db="EMBL/GenBank/DDBJ databases">
        <title>Genome sequencing and analysis of members of genus Stenotrophomonas.</title>
        <authorList>
            <person name="Patil P.P."/>
            <person name="Midha S."/>
            <person name="Patil P.B."/>
        </authorList>
    </citation>
    <scope>NUCLEOTIDE SEQUENCE [LARGE SCALE GENOMIC DNA]</scope>
    <source>
        <strain evidence="16 17">DSM 21858</strain>
    </source>
</reference>
<dbReference type="PATRIC" id="fig|344882.3.peg.2362"/>
<dbReference type="InterPro" id="IPR006195">
    <property type="entry name" value="aa-tRNA-synth_II"/>
</dbReference>
<evidence type="ECO:0000313" key="17">
    <source>
        <dbReference type="Proteomes" id="UP000052052"/>
    </source>
</evidence>
<dbReference type="SUPFAM" id="SSF50249">
    <property type="entry name" value="Nucleic acid-binding proteins"/>
    <property type="match status" value="1"/>
</dbReference>
<evidence type="ECO:0000259" key="15">
    <source>
        <dbReference type="PROSITE" id="PS50862"/>
    </source>
</evidence>
<dbReference type="InterPro" id="IPR002313">
    <property type="entry name" value="Lys-tRNA-ligase_II"/>
</dbReference>
<comment type="catalytic activity">
    <reaction evidence="12 13 14">
        <text>tRNA(Lys) + L-lysine + ATP = L-lysyl-tRNA(Lys) + AMP + diphosphate</text>
        <dbReference type="Rhea" id="RHEA:20792"/>
        <dbReference type="Rhea" id="RHEA-COMP:9696"/>
        <dbReference type="Rhea" id="RHEA-COMP:9697"/>
        <dbReference type="ChEBI" id="CHEBI:30616"/>
        <dbReference type="ChEBI" id="CHEBI:32551"/>
        <dbReference type="ChEBI" id="CHEBI:33019"/>
        <dbReference type="ChEBI" id="CHEBI:78442"/>
        <dbReference type="ChEBI" id="CHEBI:78529"/>
        <dbReference type="ChEBI" id="CHEBI:456215"/>
        <dbReference type="EC" id="6.1.1.6"/>
    </reaction>
</comment>
<evidence type="ECO:0000256" key="7">
    <source>
        <dbReference type="ARBA" id="ARBA00022741"/>
    </source>
</evidence>
<dbReference type="InterPro" id="IPR004365">
    <property type="entry name" value="NA-bd_OB_tRNA"/>
</dbReference>
<dbReference type="Gene3D" id="3.30.930.10">
    <property type="entry name" value="Bira Bifunctional Protein, Domain 2"/>
    <property type="match status" value="1"/>
</dbReference>
<evidence type="ECO:0000256" key="6">
    <source>
        <dbReference type="ARBA" id="ARBA00022723"/>
    </source>
</evidence>
<evidence type="ECO:0000256" key="4">
    <source>
        <dbReference type="ARBA" id="ARBA00022490"/>
    </source>
</evidence>
<keyword evidence="5 13" id="KW-0436">Ligase</keyword>
<keyword evidence="6 13" id="KW-0479">Metal-binding</keyword>
<dbReference type="OrthoDB" id="9801152at2"/>
<feature type="binding site" evidence="13">
    <location>
        <position position="421"/>
    </location>
    <ligand>
        <name>Mg(2+)</name>
        <dbReference type="ChEBI" id="CHEBI:18420"/>
        <label>1</label>
    </ligand>
</feature>
<keyword evidence="17" id="KW-1185">Reference proteome</keyword>
<dbReference type="NCBIfam" id="TIGR00499">
    <property type="entry name" value="lysS_bact"/>
    <property type="match status" value="1"/>
</dbReference>
<comment type="subcellular location">
    <subcellularLocation>
        <location evidence="1 13">Cytoplasm</location>
    </subcellularLocation>
</comment>
<dbReference type="FunFam" id="3.30.930.10:FF:000001">
    <property type="entry name" value="Lysine--tRNA ligase"/>
    <property type="match status" value="1"/>
</dbReference>
<dbReference type="GO" id="GO:0042803">
    <property type="term" value="F:protein homodimerization activity"/>
    <property type="evidence" value="ECO:0007669"/>
    <property type="project" value="UniProtKB-ARBA"/>
</dbReference>
<evidence type="ECO:0000256" key="11">
    <source>
        <dbReference type="ARBA" id="ARBA00023146"/>
    </source>
</evidence>
<dbReference type="PANTHER" id="PTHR42918">
    <property type="entry name" value="LYSYL-TRNA SYNTHETASE"/>
    <property type="match status" value="1"/>
</dbReference>
<dbReference type="InterPro" id="IPR018149">
    <property type="entry name" value="Lys-tRNA-synth_II_C"/>
</dbReference>
<keyword evidence="9 13" id="KW-0460">Magnesium</keyword>
<dbReference type="PANTHER" id="PTHR42918:SF15">
    <property type="entry name" value="LYSINE--TRNA LIGASE, CHLOROPLASTIC_MITOCHONDRIAL"/>
    <property type="match status" value="1"/>
</dbReference>
<name>A0A0R0CLN8_9GAMM</name>
<dbReference type="Pfam" id="PF00152">
    <property type="entry name" value="tRNA-synt_2"/>
    <property type="match status" value="1"/>
</dbReference>
<comment type="cofactor">
    <cofactor evidence="13 14">
        <name>Mg(2+)</name>
        <dbReference type="ChEBI" id="CHEBI:18420"/>
    </cofactor>
    <text evidence="13 14">Binds 3 Mg(2+) ions per subunit.</text>
</comment>
<evidence type="ECO:0000256" key="8">
    <source>
        <dbReference type="ARBA" id="ARBA00022840"/>
    </source>
</evidence>
<feature type="binding site" evidence="13">
    <location>
        <position position="414"/>
    </location>
    <ligand>
        <name>Mg(2+)</name>
        <dbReference type="ChEBI" id="CHEBI:18420"/>
        <label>1</label>
    </ligand>
</feature>
<evidence type="ECO:0000256" key="14">
    <source>
        <dbReference type="RuleBase" id="RU000336"/>
    </source>
</evidence>
<dbReference type="SUPFAM" id="SSF55681">
    <property type="entry name" value="Class II aaRS and biotin synthetases"/>
    <property type="match status" value="1"/>
</dbReference>
<dbReference type="InterPro" id="IPR012340">
    <property type="entry name" value="NA-bd_OB-fold"/>
</dbReference>
<evidence type="ECO:0000313" key="16">
    <source>
        <dbReference type="EMBL" id="KRG70475.1"/>
    </source>
</evidence>
<protein>
    <recommendedName>
        <fullName evidence="13">Lysine--tRNA ligase</fullName>
        <ecNumber evidence="13">6.1.1.6</ecNumber>
    </recommendedName>
    <alternativeName>
        <fullName evidence="13">Lysyl-tRNA synthetase</fullName>
        <shortName evidence="13">LysRS</shortName>
    </alternativeName>
</protein>
<evidence type="ECO:0000256" key="13">
    <source>
        <dbReference type="HAMAP-Rule" id="MF_00252"/>
    </source>
</evidence>
<evidence type="ECO:0000256" key="10">
    <source>
        <dbReference type="ARBA" id="ARBA00022917"/>
    </source>
</evidence>
<dbReference type="CDD" id="cd04322">
    <property type="entry name" value="LysRS_N"/>
    <property type="match status" value="1"/>
</dbReference>